<evidence type="ECO:0000313" key="1">
    <source>
        <dbReference type="EnsemblPlants" id="LPERR08G15440.2"/>
    </source>
</evidence>
<sequence length="100" mass="10931">MFPLAVAVAVTPSRWRVSALRRPSTTSSWLRRHFALFSCILPKPSSAKPSDGELPVAYAYPPPPPPAVTSALTPRAVGLARWRRFEVAARLLVVYLPPPA</sequence>
<reference evidence="2" key="2">
    <citation type="submission" date="2013-12" db="EMBL/GenBank/DDBJ databases">
        <authorList>
            <person name="Yu Y."/>
            <person name="Lee S."/>
            <person name="de Baynast K."/>
            <person name="Wissotski M."/>
            <person name="Liu L."/>
            <person name="Talag J."/>
            <person name="Goicoechea J."/>
            <person name="Angelova A."/>
            <person name="Jetty R."/>
            <person name="Kudrna D."/>
            <person name="Golser W."/>
            <person name="Rivera L."/>
            <person name="Zhang J."/>
            <person name="Wing R."/>
        </authorList>
    </citation>
    <scope>NUCLEOTIDE SEQUENCE</scope>
</reference>
<reference evidence="1" key="3">
    <citation type="submission" date="2015-04" db="UniProtKB">
        <authorList>
            <consortium name="EnsemblPlants"/>
        </authorList>
    </citation>
    <scope>IDENTIFICATION</scope>
</reference>
<evidence type="ECO:0000313" key="2">
    <source>
        <dbReference type="Proteomes" id="UP000032180"/>
    </source>
</evidence>
<reference evidence="1 2" key="1">
    <citation type="submission" date="2012-08" db="EMBL/GenBank/DDBJ databases">
        <title>Oryza genome evolution.</title>
        <authorList>
            <person name="Wing R.A."/>
        </authorList>
    </citation>
    <scope>NUCLEOTIDE SEQUENCE</scope>
</reference>
<dbReference type="EnsemblPlants" id="LPERR08G15440.2">
    <property type="protein sequence ID" value="LPERR08G15440.2"/>
    <property type="gene ID" value="LPERR08G15440"/>
</dbReference>
<accession>A0A0D9X933</accession>
<organism evidence="1 2">
    <name type="scientific">Leersia perrieri</name>
    <dbReference type="NCBI Taxonomy" id="77586"/>
    <lineage>
        <taxon>Eukaryota</taxon>
        <taxon>Viridiplantae</taxon>
        <taxon>Streptophyta</taxon>
        <taxon>Embryophyta</taxon>
        <taxon>Tracheophyta</taxon>
        <taxon>Spermatophyta</taxon>
        <taxon>Magnoliopsida</taxon>
        <taxon>Liliopsida</taxon>
        <taxon>Poales</taxon>
        <taxon>Poaceae</taxon>
        <taxon>BOP clade</taxon>
        <taxon>Oryzoideae</taxon>
        <taxon>Oryzeae</taxon>
        <taxon>Oryzinae</taxon>
        <taxon>Leersia</taxon>
    </lineage>
</organism>
<dbReference type="Proteomes" id="UP000032180">
    <property type="component" value="Chromosome 8"/>
</dbReference>
<name>A0A0D9X933_9ORYZ</name>
<dbReference type="HOGENOM" id="CLU_2310117_0_0_1"/>
<dbReference type="Gramene" id="LPERR08G15440.2">
    <property type="protein sequence ID" value="LPERR08G15440.2"/>
    <property type="gene ID" value="LPERR08G15440"/>
</dbReference>
<dbReference type="AlphaFoldDB" id="A0A0D9X933"/>
<keyword evidence="2" id="KW-1185">Reference proteome</keyword>
<proteinExistence type="predicted"/>
<protein>
    <submittedName>
        <fullName evidence="1">Uncharacterized protein</fullName>
    </submittedName>
</protein>